<dbReference type="Pfam" id="PF00498">
    <property type="entry name" value="FHA"/>
    <property type="match status" value="1"/>
</dbReference>
<dbReference type="SUPFAM" id="SSF49879">
    <property type="entry name" value="SMAD/FHA domain"/>
    <property type="match status" value="1"/>
</dbReference>
<comment type="similarity">
    <text evidence="5">Belongs to the TIFA family.</text>
</comment>
<name>A0A6P7XDX4_9AMPH</name>
<dbReference type="PANTHER" id="PTHR31266">
    <property type="entry name" value="TRAF-INTERACTING PROTEIN WITH FHA DOMAIN-CONTAINING PROTEIN A FAMILY MEMBER"/>
    <property type="match status" value="1"/>
</dbReference>
<dbReference type="GO" id="GO:0043123">
    <property type="term" value="P:positive regulation of canonical NF-kappaB signal transduction"/>
    <property type="evidence" value="ECO:0007669"/>
    <property type="project" value="InterPro"/>
</dbReference>
<evidence type="ECO:0000313" key="8">
    <source>
        <dbReference type="Proteomes" id="UP000515156"/>
    </source>
</evidence>
<evidence type="ECO:0000256" key="1">
    <source>
        <dbReference type="ARBA" id="ARBA00004496"/>
    </source>
</evidence>
<dbReference type="GeneID" id="115462535"/>
<dbReference type="AlphaFoldDB" id="A0A6P7XDX4"/>
<dbReference type="GO" id="GO:0005737">
    <property type="term" value="C:cytoplasm"/>
    <property type="evidence" value="ECO:0007669"/>
    <property type="project" value="UniProtKB-SubCell"/>
</dbReference>
<dbReference type="InParanoid" id="A0A6P7XDX4"/>
<dbReference type="KEGG" id="muo:115462535"/>
<proteinExistence type="inferred from homology"/>
<evidence type="ECO:0000256" key="3">
    <source>
        <dbReference type="ARBA" id="ARBA00022588"/>
    </source>
</evidence>
<keyword evidence="2" id="KW-0963">Cytoplasm</keyword>
<keyword evidence="8" id="KW-1185">Reference proteome</keyword>
<dbReference type="Gene3D" id="2.60.200.20">
    <property type="match status" value="1"/>
</dbReference>
<reference evidence="9" key="1">
    <citation type="submission" date="2025-08" db="UniProtKB">
        <authorList>
            <consortium name="RefSeq"/>
        </authorList>
    </citation>
    <scope>IDENTIFICATION</scope>
</reference>
<evidence type="ECO:0000256" key="2">
    <source>
        <dbReference type="ARBA" id="ARBA00022490"/>
    </source>
</evidence>
<comment type="subcellular location">
    <subcellularLocation>
        <location evidence="1">Cytoplasm</location>
    </subcellularLocation>
</comment>
<keyword evidence="3" id="KW-0399">Innate immunity</keyword>
<accession>A0A6P7XDX4</accession>
<feature type="domain" description="FHA" evidence="7">
    <location>
        <begin position="102"/>
        <end position="175"/>
    </location>
</feature>
<dbReference type="InterPro" id="IPR008984">
    <property type="entry name" value="SMAD_FHA_dom_sf"/>
</dbReference>
<dbReference type="InterPro" id="IPR000253">
    <property type="entry name" value="FHA_dom"/>
</dbReference>
<dbReference type="PANTHER" id="PTHR31266:SF2">
    <property type="entry name" value="TRAF-INTERACTING PROTEIN WITH FHA DOMAIN-CONTAINING PROTEIN A"/>
    <property type="match status" value="1"/>
</dbReference>
<evidence type="ECO:0000259" key="7">
    <source>
        <dbReference type="Pfam" id="PF00498"/>
    </source>
</evidence>
<dbReference type="GO" id="GO:0045087">
    <property type="term" value="P:innate immune response"/>
    <property type="evidence" value="ECO:0007669"/>
    <property type="project" value="UniProtKB-KW"/>
</dbReference>
<dbReference type="OrthoDB" id="9893545at2759"/>
<dbReference type="Proteomes" id="UP000515156">
    <property type="component" value="Chromosome 2"/>
</dbReference>
<dbReference type="RefSeq" id="XP_030048384.1">
    <property type="nucleotide sequence ID" value="XM_030192524.1"/>
</dbReference>
<gene>
    <name evidence="9" type="primary">TIFA</name>
</gene>
<evidence type="ECO:0000313" key="9">
    <source>
        <dbReference type="RefSeq" id="XP_030048384.1"/>
    </source>
</evidence>
<dbReference type="FunCoup" id="A0A6P7XDX4">
    <property type="interactions" value="1020"/>
</dbReference>
<protein>
    <recommendedName>
        <fullName evidence="6">TRAF-interacting protein with FHA domain-containing protein A</fullName>
    </recommendedName>
</protein>
<evidence type="ECO:0000256" key="4">
    <source>
        <dbReference type="ARBA" id="ARBA00022859"/>
    </source>
</evidence>
<evidence type="ECO:0000256" key="6">
    <source>
        <dbReference type="ARBA" id="ARBA00040160"/>
    </source>
</evidence>
<organism evidence="8 9">
    <name type="scientific">Microcaecilia unicolor</name>
    <dbReference type="NCBI Taxonomy" id="1415580"/>
    <lineage>
        <taxon>Eukaryota</taxon>
        <taxon>Metazoa</taxon>
        <taxon>Chordata</taxon>
        <taxon>Craniata</taxon>
        <taxon>Vertebrata</taxon>
        <taxon>Euteleostomi</taxon>
        <taxon>Amphibia</taxon>
        <taxon>Gymnophiona</taxon>
        <taxon>Siphonopidae</taxon>
        <taxon>Microcaecilia</taxon>
    </lineage>
</organism>
<sequence length="245" mass="28980">MQYCKWDFTKDLLYKLYLSSKTFPLTDKRKKLRTTESKIIWFETSFIGPGSLAIMSSFEETETEETVHCLHMKIYHPFQAEKQVFRSIPLFKKDRYKTDEMVKFGRDNSSCKYVLLDNRVSRIQFALQLFRHRDSSELCFEIKNLSRRTKLLVDNMELDYLNKTELPYKCILRFGDYQILVEREGGESLDYFEICFELAARSLLQEMLYVPCLQPIPENGYVKPDTSLPWSSNTLTPIEVDESES</sequence>
<dbReference type="CDD" id="cd22714">
    <property type="entry name" value="FHA_TIFA"/>
    <property type="match status" value="1"/>
</dbReference>
<keyword evidence="4" id="KW-0391">Immunity</keyword>
<dbReference type="CTD" id="92610"/>
<evidence type="ECO:0000256" key="5">
    <source>
        <dbReference type="ARBA" id="ARBA00038199"/>
    </source>
</evidence>
<dbReference type="InterPro" id="IPR033621">
    <property type="entry name" value="TIFA"/>
</dbReference>